<evidence type="ECO:0000313" key="12">
    <source>
        <dbReference type="EMBL" id="CAF0770208.1"/>
    </source>
</evidence>
<comment type="catalytic activity">
    <reaction evidence="11">
        <text>serotonin + acetyl-CoA = N-acetylserotonin + CoA + H(+)</text>
        <dbReference type="Rhea" id="RHEA:25217"/>
        <dbReference type="ChEBI" id="CHEBI:15378"/>
        <dbReference type="ChEBI" id="CHEBI:17697"/>
        <dbReference type="ChEBI" id="CHEBI:57287"/>
        <dbReference type="ChEBI" id="CHEBI:57288"/>
        <dbReference type="ChEBI" id="CHEBI:350546"/>
        <dbReference type="EC" id="2.3.1.87"/>
    </reaction>
    <physiologicalReaction direction="left-to-right" evidence="11">
        <dbReference type="Rhea" id="RHEA:25218"/>
    </physiologicalReaction>
</comment>
<reference evidence="12" key="1">
    <citation type="submission" date="2021-02" db="EMBL/GenBank/DDBJ databases">
        <authorList>
            <person name="Nowell W R."/>
        </authorList>
    </citation>
    <scope>NUCLEOTIDE SEQUENCE</scope>
</reference>
<dbReference type="Proteomes" id="UP000663868">
    <property type="component" value="Unassembled WGS sequence"/>
</dbReference>
<dbReference type="FunFam" id="3.40.630.30:FF:000046">
    <property type="entry name" value="Dopamine N-acetyltransferase"/>
    <property type="match status" value="1"/>
</dbReference>
<dbReference type="AlphaFoldDB" id="A0A813QPZ5"/>
<keyword evidence="1" id="KW-0808">Transferase</keyword>
<organism evidence="12 14">
    <name type="scientific">Adineta steineri</name>
    <dbReference type="NCBI Taxonomy" id="433720"/>
    <lineage>
        <taxon>Eukaryota</taxon>
        <taxon>Metazoa</taxon>
        <taxon>Spiralia</taxon>
        <taxon>Gnathifera</taxon>
        <taxon>Rotifera</taxon>
        <taxon>Eurotatoria</taxon>
        <taxon>Bdelloidea</taxon>
        <taxon>Adinetida</taxon>
        <taxon>Adinetidae</taxon>
        <taxon>Adineta</taxon>
    </lineage>
</organism>
<evidence type="ECO:0000256" key="8">
    <source>
        <dbReference type="ARBA" id="ARBA00051823"/>
    </source>
</evidence>
<comment type="catalytic activity">
    <reaction evidence="7">
        <text>dopamine + acetyl-CoA = N-acetyldopamine + CoA + H(+)</text>
        <dbReference type="Rhea" id="RHEA:51388"/>
        <dbReference type="ChEBI" id="CHEBI:15378"/>
        <dbReference type="ChEBI" id="CHEBI:57287"/>
        <dbReference type="ChEBI" id="CHEBI:57288"/>
        <dbReference type="ChEBI" id="CHEBI:59905"/>
        <dbReference type="ChEBI" id="CHEBI:125678"/>
    </reaction>
    <physiologicalReaction direction="left-to-right" evidence="7">
        <dbReference type="Rhea" id="RHEA:51389"/>
    </physiologicalReaction>
</comment>
<name>A0A813QPZ5_9BILA</name>
<sequence>MHSSLRKRLIERSGSISPTFSCPPTPPLSKIWFQPPSIDLCIMNIEHREKVFELVTNTFFRDEPLNKCLAFDLPNEAAEFTELVISIALEDQCSFVAIDIQTQKIIGVILNLIKHRLSSTTITNNNQDKFDINNFQSEKLRFILGVLKHVHGTTDLFEEMNTDHLLHVVIIAIDAHYRGLRLTEKLIHASLERAKNVLNIKGAFSEATSLYSSKAFRKQGFQVHQEIIYTKYDNIRLASLAGEHDRCQLLTKQL</sequence>
<dbReference type="EMBL" id="CAJNOE010000030">
    <property type="protein sequence ID" value="CAF0770208.1"/>
    <property type="molecule type" value="Genomic_DNA"/>
</dbReference>
<evidence type="ECO:0000256" key="5">
    <source>
        <dbReference type="ARBA" id="ARBA00050849"/>
    </source>
</evidence>
<dbReference type="GO" id="GO:0004059">
    <property type="term" value="F:aralkylamine N-acetyltransferase activity"/>
    <property type="evidence" value="ECO:0007669"/>
    <property type="project" value="UniProtKB-EC"/>
</dbReference>
<comment type="caution">
    <text evidence="12">The sequence shown here is derived from an EMBL/GenBank/DDBJ whole genome shotgun (WGS) entry which is preliminary data.</text>
</comment>
<comment type="catalytic activity">
    <reaction evidence="4">
        <text>dopamine + (9Z)-octadecenoyl-CoA = N-(9Z-octadecanoyl)-dopamine + CoA + H(+)</text>
        <dbReference type="Rhea" id="RHEA:51380"/>
        <dbReference type="ChEBI" id="CHEBI:15378"/>
        <dbReference type="ChEBI" id="CHEBI:31883"/>
        <dbReference type="ChEBI" id="CHEBI:57287"/>
        <dbReference type="ChEBI" id="CHEBI:57387"/>
        <dbReference type="ChEBI" id="CHEBI:59905"/>
    </reaction>
    <physiologicalReaction direction="left-to-right" evidence="4">
        <dbReference type="Rhea" id="RHEA:51381"/>
    </physiologicalReaction>
</comment>
<dbReference type="EMBL" id="CAJOBB010000201">
    <property type="protein sequence ID" value="CAF3607507.1"/>
    <property type="molecule type" value="Genomic_DNA"/>
</dbReference>
<dbReference type="Proteomes" id="UP000663860">
    <property type="component" value="Unassembled WGS sequence"/>
</dbReference>
<dbReference type="SUPFAM" id="SSF55729">
    <property type="entry name" value="Acyl-CoA N-acyltransferases (Nat)"/>
    <property type="match status" value="1"/>
</dbReference>
<comment type="catalytic activity">
    <reaction evidence="9">
        <text>serotonin + hexadecanoyl-CoA = N-hexadecanoyl-serotonin + CoA + H(+)</text>
        <dbReference type="Rhea" id="RHEA:51384"/>
        <dbReference type="ChEBI" id="CHEBI:15378"/>
        <dbReference type="ChEBI" id="CHEBI:57287"/>
        <dbReference type="ChEBI" id="CHEBI:57379"/>
        <dbReference type="ChEBI" id="CHEBI:134059"/>
        <dbReference type="ChEBI" id="CHEBI:350546"/>
    </reaction>
    <physiologicalReaction direction="left-to-right" evidence="9">
        <dbReference type="Rhea" id="RHEA:51385"/>
    </physiologicalReaction>
</comment>
<dbReference type="EC" id="2.3.1.87" evidence="3"/>
<comment type="catalytic activity">
    <reaction evidence="8">
        <text>serotonin + (9Z)-octadecenoyl-CoA = N-(9Z-octadecenoyl)-serotonin + CoA + H(+)</text>
        <dbReference type="Rhea" id="RHEA:51392"/>
        <dbReference type="ChEBI" id="CHEBI:15378"/>
        <dbReference type="ChEBI" id="CHEBI:57287"/>
        <dbReference type="ChEBI" id="CHEBI:57387"/>
        <dbReference type="ChEBI" id="CHEBI:134064"/>
        <dbReference type="ChEBI" id="CHEBI:350546"/>
    </reaction>
    <physiologicalReaction direction="left-to-right" evidence="8">
        <dbReference type="Rhea" id="RHEA:51393"/>
    </physiologicalReaction>
</comment>
<evidence type="ECO:0000256" key="6">
    <source>
        <dbReference type="ARBA" id="ARBA00051284"/>
    </source>
</evidence>
<dbReference type="InterPro" id="IPR016181">
    <property type="entry name" value="Acyl_CoA_acyltransferase"/>
</dbReference>
<dbReference type="PANTHER" id="PTHR20905:SF1">
    <property type="entry name" value="AT07410P-RELATED"/>
    <property type="match status" value="1"/>
</dbReference>
<evidence type="ECO:0000256" key="9">
    <source>
        <dbReference type="ARBA" id="ARBA00052178"/>
    </source>
</evidence>
<evidence type="ECO:0000256" key="10">
    <source>
        <dbReference type="ARBA" id="ARBA00052335"/>
    </source>
</evidence>
<dbReference type="PANTHER" id="PTHR20905">
    <property type="entry name" value="N-ACETYLTRANSFERASE-RELATED"/>
    <property type="match status" value="1"/>
</dbReference>
<comment type="similarity">
    <text evidence="2">Belongs to the acetyltransferase family. AANAT subfamily.</text>
</comment>
<protein>
    <recommendedName>
        <fullName evidence="3">aralkylamine N-acetyltransferase</fullName>
        <ecNumber evidence="3">2.3.1.87</ecNumber>
    </recommendedName>
</protein>
<comment type="catalytic activity">
    <reaction evidence="10">
        <text>dopamine + hexadecanoyl-CoA = N-hexadecanoyl-dopamine + CoA + H(+)</text>
        <dbReference type="Rhea" id="RHEA:51376"/>
        <dbReference type="ChEBI" id="CHEBI:15378"/>
        <dbReference type="ChEBI" id="CHEBI:57287"/>
        <dbReference type="ChEBI" id="CHEBI:57379"/>
        <dbReference type="ChEBI" id="CHEBI:59905"/>
        <dbReference type="ChEBI" id="CHEBI:134058"/>
    </reaction>
    <physiologicalReaction direction="left-to-right" evidence="10">
        <dbReference type="Rhea" id="RHEA:51377"/>
    </physiologicalReaction>
</comment>
<evidence type="ECO:0000256" key="3">
    <source>
        <dbReference type="ARBA" id="ARBA00039114"/>
    </source>
</evidence>
<accession>A0A813QPZ5</accession>
<gene>
    <name evidence="12" type="ORF">IZO911_LOCUS5236</name>
    <name evidence="13" type="ORF">KXQ929_LOCUS5463</name>
</gene>
<evidence type="ECO:0000256" key="1">
    <source>
        <dbReference type="ARBA" id="ARBA00022679"/>
    </source>
</evidence>
<comment type="catalytic activity">
    <reaction evidence="6">
        <text>serotonin + (5Z,8Z,11Z,14Z)-eicosatetraenoyl-CoA = N-[(5Z,8Z,11Z,14Z)-eicosatetraenoyl]-serotonin + CoA + H(+)</text>
        <dbReference type="Rhea" id="RHEA:51396"/>
        <dbReference type="ChEBI" id="CHEBI:15378"/>
        <dbReference type="ChEBI" id="CHEBI:57287"/>
        <dbReference type="ChEBI" id="CHEBI:57368"/>
        <dbReference type="ChEBI" id="CHEBI:132255"/>
        <dbReference type="ChEBI" id="CHEBI:350546"/>
    </reaction>
    <physiologicalReaction direction="left-to-right" evidence="6">
        <dbReference type="Rhea" id="RHEA:51397"/>
    </physiologicalReaction>
</comment>
<evidence type="ECO:0000256" key="4">
    <source>
        <dbReference type="ARBA" id="ARBA00050189"/>
    </source>
</evidence>
<comment type="catalytic activity">
    <reaction evidence="5">
        <text>serotonin + octadecanoyl-CoA = N-octadecanoyl-serotonin + CoA + H(+)</text>
        <dbReference type="Rhea" id="RHEA:51400"/>
        <dbReference type="ChEBI" id="CHEBI:15378"/>
        <dbReference type="ChEBI" id="CHEBI:57287"/>
        <dbReference type="ChEBI" id="CHEBI:57394"/>
        <dbReference type="ChEBI" id="CHEBI:134065"/>
        <dbReference type="ChEBI" id="CHEBI:350546"/>
    </reaction>
    <physiologicalReaction direction="left-to-right" evidence="5">
        <dbReference type="Rhea" id="RHEA:51401"/>
    </physiologicalReaction>
</comment>
<evidence type="ECO:0000313" key="14">
    <source>
        <dbReference type="Proteomes" id="UP000663860"/>
    </source>
</evidence>
<evidence type="ECO:0000256" key="2">
    <source>
        <dbReference type="ARBA" id="ARBA00038182"/>
    </source>
</evidence>
<proteinExistence type="inferred from homology"/>
<evidence type="ECO:0000256" key="11">
    <source>
        <dbReference type="ARBA" id="ARBA00052491"/>
    </source>
</evidence>
<evidence type="ECO:0000256" key="7">
    <source>
        <dbReference type="ARBA" id="ARBA00051711"/>
    </source>
</evidence>
<evidence type="ECO:0000313" key="13">
    <source>
        <dbReference type="EMBL" id="CAF3607507.1"/>
    </source>
</evidence>
<dbReference type="Gene3D" id="3.40.630.30">
    <property type="match status" value="1"/>
</dbReference>